<dbReference type="OrthoDB" id="9773582at2"/>
<keyword evidence="5 7" id="KW-1133">Transmembrane helix</keyword>
<evidence type="ECO:0000256" key="5">
    <source>
        <dbReference type="ARBA" id="ARBA00022989"/>
    </source>
</evidence>
<keyword evidence="4" id="KW-0378">Hydrolase</keyword>
<keyword evidence="6 7" id="KW-0472">Membrane</keyword>
<dbReference type="Proteomes" id="UP000290204">
    <property type="component" value="Unassembled WGS sequence"/>
</dbReference>
<evidence type="ECO:0000256" key="6">
    <source>
        <dbReference type="ARBA" id="ARBA00023136"/>
    </source>
</evidence>
<evidence type="ECO:0000256" key="2">
    <source>
        <dbReference type="ARBA" id="ARBA00022475"/>
    </source>
</evidence>
<evidence type="ECO:0000259" key="8">
    <source>
        <dbReference type="SMART" id="SM00014"/>
    </source>
</evidence>
<comment type="caution">
    <text evidence="9">The sequence shown here is derived from an EMBL/GenBank/DDBJ whole genome shotgun (WGS) entry which is preliminary data.</text>
</comment>
<dbReference type="SMART" id="SM00014">
    <property type="entry name" value="acidPPc"/>
    <property type="match status" value="1"/>
</dbReference>
<feature type="transmembrane region" description="Helical" evidence="7">
    <location>
        <begin position="20"/>
        <end position="39"/>
    </location>
</feature>
<evidence type="ECO:0000256" key="7">
    <source>
        <dbReference type="SAM" id="Phobius"/>
    </source>
</evidence>
<dbReference type="Pfam" id="PF01569">
    <property type="entry name" value="PAP2"/>
    <property type="match status" value="1"/>
</dbReference>
<feature type="transmembrane region" description="Helical" evidence="7">
    <location>
        <begin position="87"/>
        <end position="105"/>
    </location>
</feature>
<dbReference type="PANTHER" id="PTHR14969">
    <property type="entry name" value="SPHINGOSINE-1-PHOSPHATE PHOSPHOHYDROLASE"/>
    <property type="match status" value="1"/>
</dbReference>
<keyword evidence="2" id="KW-1003">Cell membrane</keyword>
<dbReference type="EMBL" id="SDHW01000005">
    <property type="protein sequence ID" value="RXK58824.1"/>
    <property type="molecule type" value="Genomic_DNA"/>
</dbReference>
<evidence type="ECO:0000256" key="4">
    <source>
        <dbReference type="ARBA" id="ARBA00022801"/>
    </source>
</evidence>
<organism evidence="9 10">
    <name type="scientific">Lacibacter luteus</name>
    <dbReference type="NCBI Taxonomy" id="2508719"/>
    <lineage>
        <taxon>Bacteria</taxon>
        <taxon>Pseudomonadati</taxon>
        <taxon>Bacteroidota</taxon>
        <taxon>Chitinophagia</taxon>
        <taxon>Chitinophagales</taxon>
        <taxon>Chitinophagaceae</taxon>
        <taxon>Lacibacter</taxon>
    </lineage>
</organism>
<feature type="transmembrane region" description="Helical" evidence="7">
    <location>
        <begin position="188"/>
        <end position="206"/>
    </location>
</feature>
<keyword evidence="10" id="KW-1185">Reference proteome</keyword>
<dbReference type="InterPro" id="IPR036938">
    <property type="entry name" value="PAP2/HPO_sf"/>
</dbReference>
<feature type="transmembrane region" description="Helical" evidence="7">
    <location>
        <begin position="59"/>
        <end position="81"/>
    </location>
</feature>
<keyword evidence="3 7" id="KW-0812">Transmembrane</keyword>
<comment type="subcellular location">
    <subcellularLocation>
        <location evidence="1">Cell membrane</location>
        <topology evidence="1">Multi-pass membrane protein</topology>
    </subcellularLocation>
</comment>
<name>A0A4Q1CFN8_9BACT</name>
<evidence type="ECO:0000313" key="9">
    <source>
        <dbReference type="EMBL" id="RXK58824.1"/>
    </source>
</evidence>
<sequence>MHLSFVLVMNWKYNHPVRNVFTYATLLLLVVGVAALFYWNKETVFLTLNNQHTDVADIILKYFTYVGDGIFMAALGIILWLIGKKKLGLLLILSFILSGLLAQGIKRLEQRPRPGLYFEKPEVIHKVDDVLLKGHNSFPSGHTTTAFATFSLLAFATRNKFVQLFFFVVAVVVGYSRIYLGAHFAEDVLAGAALGFSSSYFLCWLLRKKEWD</sequence>
<dbReference type="RefSeq" id="WP_129131880.1">
    <property type="nucleotide sequence ID" value="NZ_SDHW01000005.1"/>
</dbReference>
<dbReference type="AlphaFoldDB" id="A0A4Q1CFN8"/>
<reference evidence="9 10" key="1">
    <citation type="submission" date="2019-01" db="EMBL/GenBank/DDBJ databases">
        <title>Lacibacter sp. strain TTM-7.</title>
        <authorList>
            <person name="Chen W.-M."/>
        </authorList>
    </citation>
    <scope>NUCLEOTIDE SEQUENCE [LARGE SCALE GENOMIC DNA]</scope>
    <source>
        <strain evidence="9 10">TTM-7</strain>
    </source>
</reference>
<dbReference type="SUPFAM" id="SSF48317">
    <property type="entry name" value="Acid phosphatase/Vanadium-dependent haloperoxidase"/>
    <property type="match status" value="1"/>
</dbReference>
<dbReference type="Gene3D" id="1.20.144.10">
    <property type="entry name" value="Phosphatidic acid phosphatase type 2/haloperoxidase"/>
    <property type="match status" value="1"/>
</dbReference>
<gene>
    <name evidence="9" type="ORF">ESA94_15655</name>
</gene>
<dbReference type="InterPro" id="IPR000326">
    <property type="entry name" value="PAP2/HPO"/>
</dbReference>
<feature type="transmembrane region" description="Helical" evidence="7">
    <location>
        <begin position="161"/>
        <end position="182"/>
    </location>
</feature>
<dbReference type="GO" id="GO:0016787">
    <property type="term" value="F:hydrolase activity"/>
    <property type="evidence" value="ECO:0007669"/>
    <property type="project" value="UniProtKB-KW"/>
</dbReference>
<feature type="domain" description="Phosphatidic acid phosphatase type 2/haloperoxidase" evidence="8">
    <location>
        <begin position="87"/>
        <end position="203"/>
    </location>
</feature>
<proteinExistence type="predicted"/>
<evidence type="ECO:0000313" key="10">
    <source>
        <dbReference type="Proteomes" id="UP000290204"/>
    </source>
</evidence>
<evidence type="ECO:0000256" key="1">
    <source>
        <dbReference type="ARBA" id="ARBA00004651"/>
    </source>
</evidence>
<accession>A0A4Q1CFN8</accession>
<protein>
    <submittedName>
        <fullName evidence="9">Phosphatase PAP2 family protein</fullName>
    </submittedName>
</protein>
<dbReference type="GO" id="GO:0005886">
    <property type="term" value="C:plasma membrane"/>
    <property type="evidence" value="ECO:0007669"/>
    <property type="project" value="UniProtKB-SubCell"/>
</dbReference>
<evidence type="ECO:0000256" key="3">
    <source>
        <dbReference type="ARBA" id="ARBA00022692"/>
    </source>
</evidence>
<dbReference type="PANTHER" id="PTHR14969:SF62">
    <property type="entry name" value="DECAPRENYLPHOSPHORYL-5-PHOSPHORIBOSE PHOSPHATASE RV3807C-RELATED"/>
    <property type="match status" value="1"/>
</dbReference>